<dbReference type="GO" id="GO:0005634">
    <property type="term" value="C:nucleus"/>
    <property type="evidence" value="ECO:0007669"/>
    <property type="project" value="TreeGrafter"/>
</dbReference>
<proteinExistence type="predicted"/>
<dbReference type="OrthoDB" id="42889at2759"/>
<evidence type="ECO:0000313" key="2">
    <source>
        <dbReference type="Proteomes" id="UP000005222"/>
    </source>
</evidence>
<dbReference type="EMBL" id="FO082051">
    <property type="protein sequence ID" value="CCE81528.1"/>
    <property type="molecule type" value="Genomic_DNA"/>
</dbReference>
<dbReference type="PANTHER" id="PTHR13271:SF147">
    <property type="entry name" value="PROTEIN-LYSINE N-METHYLTRANSFERASE EFM1-RELATED"/>
    <property type="match status" value="1"/>
</dbReference>
<dbReference type="eggNOG" id="KOG1337">
    <property type="taxonomic scope" value="Eukaryota"/>
</dbReference>
<sequence>MGPNELVSWALENGAVIDQSISFKEICKGNYGAFYNSRSESSDAQIRIPEKLILRRKTALECLKRHGFDDCGTLFEGTNVPLKLLLCLGRTAQYGSQIFHKPYLDMLPRADVLNVPYFWSKEQKECIKGTNLGSSLKDHMAVILEEWWRAINLLPEGVSKPANHFINMKFYYEFKFHTDDDLYKYFVVDSANDVENWTSFPNYLWASCILKSRAFPAYLLKNEVEEEIKEDECMLLPIVDLLNHDVKSEVEWSATKDENATVNFLFRSFSAQDGQQLFNNYGRKGNEELLMGYGFCLEDNAADTCALRIKVPKEIISEAQERGWKPPKLSDYSSSIFPTADKEETVTADEYDGIKNGLLFFLSQDHVPDSLLELFYFLLRNKLETDVTLRSKLAGLNQLRDSIEAKNNMISTDLTNNDIPNFKDINIYVSSQKSIYNSCVKTLKRLEKSMLDDPSNKPRLLNLKKVYKRDIKLQHALLIALGVSSFEDILISQFQDHYWILYLLRCYNRDQYAPDQDEDSFLPQWIQEAFYDFEKKNKLNETELLRYKPLYDSLIPQLSKVVPEIFAKGKWGLYEMALSAEVLDSISFTRGKDKDCILVQPMK</sequence>
<dbReference type="InterPro" id="IPR050600">
    <property type="entry name" value="SETD3_SETD6_MTase"/>
</dbReference>
<accession>G8YEC9</accession>
<dbReference type="OMA" id="IMWAMKV"/>
<protein>
    <submittedName>
        <fullName evidence="1">Piso0_002187 protein</fullName>
    </submittedName>
</protein>
<dbReference type="Proteomes" id="UP000005222">
    <property type="component" value="Chromosome I"/>
</dbReference>
<organism evidence="1 2">
    <name type="scientific">Pichia sorbitophila (strain ATCC MYA-4447 / BCRC 22081 / CBS 7064 / NBRC 10061 / NRRL Y-12695)</name>
    <name type="common">Hybrid yeast</name>
    <dbReference type="NCBI Taxonomy" id="559304"/>
    <lineage>
        <taxon>Eukaryota</taxon>
        <taxon>Fungi</taxon>
        <taxon>Dikarya</taxon>
        <taxon>Ascomycota</taxon>
        <taxon>Saccharomycotina</taxon>
        <taxon>Pichiomycetes</taxon>
        <taxon>Debaryomycetaceae</taxon>
        <taxon>Millerozyma</taxon>
    </lineage>
</organism>
<dbReference type="PANTHER" id="PTHR13271">
    <property type="entry name" value="UNCHARACTERIZED PUTATIVE METHYLTRANSFERASE"/>
    <property type="match status" value="1"/>
</dbReference>
<reference evidence="1 2" key="1">
    <citation type="journal article" date="2012" name="G3 (Bethesda)">
        <title>Pichia sorbitophila, an interspecies yeast hybrid reveals early steps of genome resolution following polyploidization.</title>
        <authorList>
            <person name="Leh Louis V."/>
            <person name="Despons L."/>
            <person name="Friedrich A."/>
            <person name="Martin T."/>
            <person name="Durrens P."/>
            <person name="Casaregola S."/>
            <person name="Neuveglise C."/>
            <person name="Fairhead C."/>
            <person name="Marck C."/>
            <person name="Cruz J.A."/>
            <person name="Straub M.L."/>
            <person name="Kugler V."/>
            <person name="Sacerdot C."/>
            <person name="Uzunov Z."/>
            <person name="Thierry A."/>
            <person name="Weiss S."/>
            <person name="Bleykasten C."/>
            <person name="De Montigny J."/>
            <person name="Jacques N."/>
            <person name="Jung P."/>
            <person name="Lemaire M."/>
            <person name="Mallet S."/>
            <person name="Morel G."/>
            <person name="Richard G.F."/>
            <person name="Sarkar A."/>
            <person name="Savel G."/>
            <person name="Schacherer J."/>
            <person name="Seret M.L."/>
            <person name="Talla E."/>
            <person name="Samson G."/>
            <person name="Jubin C."/>
            <person name="Poulain J."/>
            <person name="Vacherie B."/>
            <person name="Barbe V."/>
            <person name="Pelletier E."/>
            <person name="Sherman D.J."/>
            <person name="Westhof E."/>
            <person name="Weissenbach J."/>
            <person name="Baret P.V."/>
            <person name="Wincker P."/>
            <person name="Gaillardin C."/>
            <person name="Dujon B."/>
            <person name="Souciet J.L."/>
        </authorList>
    </citation>
    <scope>NUCLEOTIDE SEQUENCE [LARGE SCALE GENOMIC DNA]</scope>
    <source>
        <strain evidence="2">ATCC MYA-4447 / BCRC 22081 / CBS 7064 / NBRC 10061 / NRRL Y-12695</strain>
    </source>
</reference>
<dbReference type="InterPro" id="IPR046341">
    <property type="entry name" value="SET_dom_sf"/>
</dbReference>
<name>G8YEC9_PICSO</name>
<dbReference type="AlphaFoldDB" id="G8YEC9"/>
<dbReference type="SUPFAM" id="SSF82199">
    <property type="entry name" value="SET domain"/>
    <property type="match status" value="1"/>
</dbReference>
<dbReference type="GO" id="GO:0016279">
    <property type="term" value="F:protein-lysine N-methyltransferase activity"/>
    <property type="evidence" value="ECO:0007669"/>
    <property type="project" value="TreeGrafter"/>
</dbReference>
<dbReference type="InParanoid" id="G8YEC9"/>
<dbReference type="HOGENOM" id="CLU_030667_1_0_1"/>
<dbReference type="Gene3D" id="3.90.1410.10">
    <property type="entry name" value="set domain protein methyltransferase, domain 1"/>
    <property type="match status" value="1"/>
</dbReference>
<dbReference type="STRING" id="559304.G8YEC9"/>
<gene>
    <name evidence="1" type="primary">Piso0_002187</name>
    <name evidence="1" type="ORF">GNLVRS01_PISO0I04760g</name>
</gene>
<keyword evidence="2" id="KW-1185">Reference proteome</keyword>
<evidence type="ECO:0000313" key="1">
    <source>
        <dbReference type="EMBL" id="CCE81528.1"/>
    </source>
</evidence>